<dbReference type="InterPro" id="IPR018277">
    <property type="entry name" value="Ribosomal_eS19_CS"/>
</dbReference>
<evidence type="ECO:0000256" key="4">
    <source>
        <dbReference type="SAM" id="MobiDB-lite"/>
    </source>
</evidence>
<feature type="compositionally biased region" description="Acidic residues" evidence="4">
    <location>
        <begin position="332"/>
        <end position="349"/>
    </location>
</feature>
<dbReference type="GO" id="GO:0003723">
    <property type="term" value="F:RNA binding"/>
    <property type="evidence" value="ECO:0007669"/>
    <property type="project" value="TreeGrafter"/>
</dbReference>
<organism evidence="5 6">
    <name type="scientific">Pseudozyma antarctica (strain T-34)</name>
    <name type="common">Yeast</name>
    <name type="synonym">Candida antarctica</name>
    <dbReference type="NCBI Taxonomy" id="1151754"/>
    <lineage>
        <taxon>Eukaryota</taxon>
        <taxon>Fungi</taxon>
        <taxon>Dikarya</taxon>
        <taxon>Basidiomycota</taxon>
        <taxon>Ustilaginomycotina</taxon>
        <taxon>Ustilaginomycetes</taxon>
        <taxon>Ustilaginales</taxon>
        <taxon>Ustilaginaceae</taxon>
        <taxon>Moesziomyces</taxon>
    </lineage>
</organism>
<evidence type="ECO:0000256" key="2">
    <source>
        <dbReference type="ARBA" id="ARBA00022980"/>
    </source>
</evidence>
<dbReference type="SUPFAM" id="SSF46785">
    <property type="entry name" value="Winged helix' DNA-binding domain"/>
    <property type="match status" value="1"/>
</dbReference>
<dbReference type="InterPro" id="IPR036388">
    <property type="entry name" value="WH-like_DNA-bd_sf"/>
</dbReference>
<dbReference type="PROSITE" id="PS00628">
    <property type="entry name" value="RIBOSOMAL_S19E"/>
    <property type="match status" value="1"/>
</dbReference>
<evidence type="ECO:0000313" key="5">
    <source>
        <dbReference type="EMBL" id="GAC77720.1"/>
    </source>
</evidence>
<dbReference type="EMBL" id="DF196793">
    <property type="protein sequence ID" value="GAC77720.1"/>
    <property type="molecule type" value="Genomic_DNA"/>
</dbReference>
<reference evidence="6" key="1">
    <citation type="journal article" date="2013" name="Genome Announc.">
        <title>Genome sequence of the basidiomycetous yeast Pseudozyma antarctica T-34, a producer of the glycolipid biosurfactants mannosylerythritol lipids.</title>
        <authorList>
            <person name="Morita T."/>
            <person name="Koike H."/>
            <person name="Koyama Y."/>
            <person name="Hagiwara H."/>
            <person name="Ito E."/>
            <person name="Fukuoka T."/>
            <person name="Imura T."/>
            <person name="Machida M."/>
            <person name="Kitamoto D."/>
        </authorList>
    </citation>
    <scope>NUCLEOTIDE SEQUENCE [LARGE SCALE GENOMIC DNA]</scope>
    <source>
        <strain evidence="6">T-34</strain>
    </source>
</reference>
<feature type="region of interest" description="Disordered" evidence="4">
    <location>
        <begin position="330"/>
        <end position="349"/>
    </location>
</feature>
<keyword evidence="2 5" id="KW-0689">Ribosomal protein</keyword>
<dbReference type="PANTHER" id="PTHR11710:SF0">
    <property type="entry name" value="40S RIBOSOMAL PROTEIN S19"/>
    <property type="match status" value="1"/>
</dbReference>
<dbReference type="GO" id="GO:0000028">
    <property type="term" value="P:ribosomal small subunit assembly"/>
    <property type="evidence" value="ECO:0007669"/>
    <property type="project" value="TreeGrafter"/>
</dbReference>
<dbReference type="FunFam" id="1.10.10.10:FF:000118">
    <property type="entry name" value="40S ribosomal protein S19"/>
    <property type="match status" value="1"/>
</dbReference>
<dbReference type="InterPro" id="IPR036390">
    <property type="entry name" value="WH_DNA-bd_sf"/>
</dbReference>
<evidence type="ECO:0000256" key="1">
    <source>
        <dbReference type="ARBA" id="ARBA00010014"/>
    </source>
</evidence>
<dbReference type="SMART" id="SM01413">
    <property type="entry name" value="Ribosomal_S19e"/>
    <property type="match status" value="1"/>
</dbReference>
<evidence type="ECO:0000313" key="6">
    <source>
        <dbReference type="Proteomes" id="UP000011976"/>
    </source>
</evidence>
<keyword evidence="3" id="KW-0687">Ribonucleoprotein</keyword>
<name>M9M8J7_PSEA3</name>
<accession>M9M8J7</accession>
<dbReference type="OrthoDB" id="428974at2759"/>
<dbReference type="PANTHER" id="PTHR11710">
    <property type="entry name" value="40S RIBOSOMAL PROTEIN S19"/>
    <property type="match status" value="1"/>
</dbReference>
<dbReference type="GO" id="GO:0022627">
    <property type="term" value="C:cytosolic small ribosomal subunit"/>
    <property type="evidence" value="ECO:0007669"/>
    <property type="project" value="TreeGrafter"/>
</dbReference>
<protein>
    <submittedName>
        <fullName evidence="5">40S ribosomal protein S19</fullName>
    </submittedName>
</protein>
<sequence length="349" mass="37969">MPNDAHVSTPGAAACISTRSKGMFEVVDTTRFREGQHAYERADASTIVVASAALSLWHARRAVGRKRHSGQSFSAVSTISTDSPHAFGRSTQPRPYLYRHCDHSFSAGPSSVPDDTATIRLSCKHADPNHFHCVPTTAFVTSTPLPSLTLTRSTSSDLVSSQPHGNAQLADPTQAAWISITQASTEVANIPPATGAAFTDPFLARCTHFCTHLPGKIEVPVWVDIVKTGHFKEQAPYNPDWFYVRAAALARHIYLRKAVGIGHLRKFHGGASNRGFRPSHHADASGSVQRKVVQGLEGIGVLEKDPKGGRRISQDGMRDLDRIAVACLEAAREEEESESEEEDEEEDDE</sequence>
<evidence type="ECO:0000256" key="3">
    <source>
        <dbReference type="ARBA" id="ARBA00023274"/>
    </source>
</evidence>
<comment type="similarity">
    <text evidence="1">Belongs to the eukaryotic ribosomal protein eS19 family.</text>
</comment>
<dbReference type="Gene3D" id="1.10.10.10">
    <property type="entry name" value="Winged helix-like DNA-binding domain superfamily/Winged helix DNA-binding domain"/>
    <property type="match status" value="1"/>
</dbReference>
<dbReference type="STRING" id="1151754.M9M8J7"/>
<gene>
    <name evidence="5" type="ORF">PANT_27c00087</name>
</gene>
<dbReference type="AlphaFoldDB" id="M9M8J7"/>
<proteinExistence type="inferred from homology"/>
<dbReference type="GO" id="GO:0006412">
    <property type="term" value="P:translation"/>
    <property type="evidence" value="ECO:0007669"/>
    <property type="project" value="InterPro"/>
</dbReference>
<dbReference type="Proteomes" id="UP000011976">
    <property type="component" value="Unassembled WGS sequence"/>
</dbReference>
<dbReference type="GO" id="GO:0003735">
    <property type="term" value="F:structural constituent of ribosome"/>
    <property type="evidence" value="ECO:0007669"/>
    <property type="project" value="InterPro"/>
</dbReference>
<dbReference type="Pfam" id="PF01090">
    <property type="entry name" value="Ribosomal_S19e"/>
    <property type="match status" value="1"/>
</dbReference>
<dbReference type="InterPro" id="IPR001266">
    <property type="entry name" value="Ribosomal_eS19"/>
</dbReference>